<evidence type="ECO:0000256" key="2">
    <source>
        <dbReference type="ARBA" id="ARBA00012528"/>
    </source>
</evidence>
<feature type="domain" description="CBS" evidence="6">
    <location>
        <begin position="81"/>
        <end position="141"/>
    </location>
</feature>
<dbReference type="Pfam" id="PF00990">
    <property type="entry name" value="GGDEF"/>
    <property type="match status" value="1"/>
</dbReference>
<keyword evidence="8" id="KW-1185">Reference proteome</keyword>
<dbReference type="Gene3D" id="3.10.580.10">
    <property type="entry name" value="CBS-domain"/>
    <property type="match status" value="1"/>
</dbReference>
<dbReference type="InterPro" id="IPR043128">
    <property type="entry name" value="Rev_trsase/Diguanyl_cyclase"/>
</dbReference>
<evidence type="ECO:0000259" key="6">
    <source>
        <dbReference type="PROSITE" id="PS51371"/>
    </source>
</evidence>
<dbReference type="SUPFAM" id="SSF55073">
    <property type="entry name" value="Nucleotide cyclase"/>
    <property type="match status" value="1"/>
</dbReference>
<dbReference type="InterPro" id="IPR046342">
    <property type="entry name" value="CBS_dom_sf"/>
</dbReference>
<evidence type="ECO:0000259" key="5">
    <source>
        <dbReference type="PROSITE" id="PS50887"/>
    </source>
</evidence>
<comment type="catalytic activity">
    <reaction evidence="3">
        <text>2 GTP = 3',3'-c-di-GMP + 2 diphosphate</text>
        <dbReference type="Rhea" id="RHEA:24898"/>
        <dbReference type="ChEBI" id="CHEBI:33019"/>
        <dbReference type="ChEBI" id="CHEBI:37565"/>
        <dbReference type="ChEBI" id="CHEBI:58805"/>
        <dbReference type="EC" id="2.7.7.65"/>
    </reaction>
</comment>
<feature type="domain" description="GGDEF" evidence="5">
    <location>
        <begin position="194"/>
        <end position="329"/>
    </location>
</feature>
<dbReference type="InterPro" id="IPR000160">
    <property type="entry name" value="GGDEF_dom"/>
</dbReference>
<keyword evidence="4" id="KW-0129">CBS domain</keyword>
<dbReference type="NCBIfam" id="TIGR00254">
    <property type="entry name" value="GGDEF"/>
    <property type="match status" value="1"/>
</dbReference>
<gene>
    <name evidence="7" type="ORF">FKG94_26340</name>
</gene>
<evidence type="ECO:0000256" key="4">
    <source>
        <dbReference type="PROSITE-ProRule" id="PRU00703"/>
    </source>
</evidence>
<dbReference type="AlphaFoldDB" id="A0A545SPT1"/>
<dbReference type="SMART" id="SM00116">
    <property type="entry name" value="CBS"/>
    <property type="match status" value="2"/>
</dbReference>
<dbReference type="OrthoDB" id="9812260at2"/>
<dbReference type="SUPFAM" id="SSF54631">
    <property type="entry name" value="CBS-domain pair"/>
    <property type="match status" value="1"/>
</dbReference>
<dbReference type="Proteomes" id="UP000319732">
    <property type="component" value="Unassembled WGS sequence"/>
</dbReference>
<reference evidence="7 8" key="1">
    <citation type="submission" date="2019-06" db="EMBL/GenBank/DDBJ databases">
        <title>Whole genome sequence for Cellvibrionaceae sp. R142.</title>
        <authorList>
            <person name="Wang G."/>
        </authorList>
    </citation>
    <scope>NUCLEOTIDE SEQUENCE [LARGE SCALE GENOMIC DNA]</scope>
    <source>
        <strain evidence="7 8">R142</strain>
    </source>
</reference>
<dbReference type="EC" id="2.7.7.65" evidence="2"/>
<dbReference type="GO" id="GO:0052621">
    <property type="term" value="F:diguanylate cyclase activity"/>
    <property type="evidence" value="ECO:0007669"/>
    <property type="project" value="UniProtKB-EC"/>
</dbReference>
<evidence type="ECO:0000256" key="1">
    <source>
        <dbReference type="ARBA" id="ARBA00001946"/>
    </source>
</evidence>
<dbReference type="InterPro" id="IPR050469">
    <property type="entry name" value="Diguanylate_Cyclase"/>
</dbReference>
<dbReference type="PANTHER" id="PTHR45138:SF9">
    <property type="entry name" value="DIGUANYLATE CYCLASE DGCM-RELATED"/>
    <property type="match status" value="1"/>
</dbReference>
<evidence type="ECO:0000313" key="7">
    <source>
        <dbReference type="EMBL" id="TQV66990.1"/>
    </source>
</evidence>
<dbReference type="PROSITE" id="PS51371">
    <property type="entry name" value="CBS"/>
    <property type="match status" value="2"/>
</dbReference>
<dbReference type="CDD" id="cd01949">
    <property type="entry name" value="GGDEF"/>
    <property type="match status" value="1"/>
</dbReference>
<organism evidence="7 8">
    <name type="scientific">Exilibacterium tricleocarpae</name>
    <dbReference type="NCBI Taxonomy" id="2591008"/>
    <lineage>
        <taxon>Bacteria</taxon>
        <taxon>Pseudomonadati</taxon>
        <taxon>Pseudomonadota</taxon>
        <taxon>Gammaproteobacteria</taxon>
        <taxon>Cellvibrionales</taxon>
        <taxon>Cellvibrionaceae</taxon>
        <taxon>Exilibacterium</taxon>
    </lineage>
</organism>
<evidence type="ECO:0000256" key="3">
    <source>
        <dbReference type="ARBA" id="ARBA00034247"/>
    </source>
</evidence>
<comment type="cofactor">
    <cofactor evidence="1">
        <name>Mg(2+)</name>
        <dbReference type="ChEBI" id="CHEBI:18420"/>
    </cofactor>
</comment>
<protein>
    <recommendedName>
        <fullName evidence="2">diguanylate cyclase</fullName>
        <ecNumber evidence="2">2.7.7.65</ecNumber>
    </recommendedName>
</protein>
<dbReference type="InterPro" id="IPR029787">
    <property type="entry name" value="Nucleotide_cyclase"/>
</dbReference>
<sequence>MVLSMQHVYIHELMSVSVKSVPADASLDEVVRMMHEHVYSCMVITDDSRPVGIITERDMVKVLSELLVMCPTRTFYVADFMSSPPVCINEDATLYEALVITQARNIRHLPVVNARDELVGVLSYADMTRAHFNAIEKQRDIIEHHIRERTRELSEANEELKALSLQDGLLGIGNRRSMEVDVQFTHINAVRYKRPYALALLDIDYFKYYNDHYGHQAGDEALKAVVKVVQKSVRSSDRLYRYGGEELLLLLPETPLQEAVTVCERATEQLFKEGLPHSKSPYAAVTCSTGITAMVGGCEGDWESMVAEADKWLYQAKEQGRNRVCSGLAALEKHT</sequence>
<dbReference type="SMART" id="SM00267">
    <property type="entry name" value="GGDEF"/>
    <property type="match status" value="1"/>
</dbReference>
<dbReference type="PANTHER" id="PTHR45138">
    <property type="entry name" value="REGULATORY COMPONENTS OF SENSORY TRANSDUCTION SYSTEM"/>
    <property type="match status" value="1"/>
</dbReference>
<dbReference type="PROSITE" id="PS50887">
    <property type="entry name" value="GGDEF"/>
    <property type="match status" value="1"/>
</dbReference>
<feature type="domain" description="CBS" evidence="6">
    <location>
        <begin position="14"/>
        <end position="69"/>
    </location>
</feature>
<dbReference type="Gene3D" id="3.30.70.270">
    <property type="match status" value="1"/>
</dbReference>
<dbReference type="EMBL" id="VHSG01000037">
    <property type="protein sequence ID" value="TQV66990.1"/>
    <property type="molecule type" value="Genomic_DNA"/>
</dbReference>
<proteinExistence type="predicted"/>
<accession>A0A545SPT1</accession>
<dbReference type="InterPro" id="IPR000644">
    <property type="entry name" value="CBS_dom"/>
</dbReference>
<name>A0A545SPT1_9GAMM</name>
<dbReference type="Pfam" id="PF00571">
    <property type="entry name" value="CBS"/>
    <property type="match status" value="2"/>
</dbReference>
<evidence type="ECO:0000313" key="8">
    <source>
        <dbReference type="Proteomes" id="UP000319732"/>
    </source>
</evidence>
<dbReference type="FunFam" id="3.30.70.270:FF:000001">
    <property type="entry name" value="Diguanylate cyclase domain protein"/>
    <property type="match status" value="1"/>
</dbReference>
<comment type="caution">
    <text evidence="7">The sequence shown here is derived from an EMBL/GenBank/DDBJ whole genome shotgun (WGS) entry which is preliminary data.</text>
</comment>